<name>A0A0V0QMC0_PSEPJ</name>
<comment type="caution">
    <text evidence="3">The sequence shown here is derived from an EMBL/GenBank/DDBJ whole genome shotgun (WGS) entry which is preliminary data.</text>
</comment>
<evidence type="ECO:0000313" key="3">
    <source>
        <dbReference type="EMBL" id="KRX03390.1"/>
    </source>
</evidence>
<dbReference type="PANTHER" id="PTHR23244">
    <property type="entry name" value="KELCH REPEAT DOMAIN"/>
    <property type="match status" value="1"/>
</dbReference>
<dbReference type="EMBL" id="LDAU01000133">
    <property type="protein sequence ID" value="KRX03390.1"/>
    <property type="molecule type" value="Genomic_DNA"/>
</dbReference>
<feature type="region of interest" description="Disordered" evidence="2">
    <location>
        <begin position="1243"/>
        <end position="1291"/>
    </location>
</feature>
<feature type="region of interest" description="Disordered" evidence="2">
    <location>
        <begin position="1323"/>
        <end position="1396"/>
    </location>
</feature>
<keyword evidence="4" id="KW-1185">Reference proteome</keyword>
<feature type="compositionally biased region" description="Low complexity" evidence="2">
    <location>
        <begin position="1188"/>
        <end position="1200"/>
    </location>
</feature>
<proteinExistence type="predicted"/>
<feature type="coiled-coil region" evidence="1">
    <location>
        <begin position="1142"/>
        <end position="1169"/>
    </location>
</feature>
<feature type="compositionally biased region" description="Polar residues" evidence="2">
    <location>
        <begin position="1"/>
        <end position="12"/>
    </location>
</feature>
<dbReference type="OrthoDB" id="45365at2759"/>
<feature type="region of interest" description="Disordered" evidence="2">
    <location>
        <begin position="1183"/>
        <end position="1202"/>
    </location>
</feature>
<feature type="compositionally biased region" description="Low complexity" evidence="2">
    <location>
        <begin position="960"/>
        <end position="973"/>
    </location>
</feature>
<dbReference type="Gene3D" id="2.120.10.80">
    <property type="entry name" value="Kelch-type beta propeller"/>
    <property type="match status" value="2"/>
</dbReference>
<protein>
    <recommendedName>
        <fullName evidence="5">Galactose oxidase/kelch, beta-propeller</fullName>
    </recommendedName>
</protein>
<evidence type="ECO:0000313" key="4">
    <source>
        <dbReference type="Proteomes" id="UP000054937"/>
    </source>
</evidence>
<reference evidence="3 4" key="1">
    <citation type="journal article" date="2015" name="Sci. Rep.">
        <title>Genome of the facultative scuticociliatosis pathogen Pseudocohnilembus persalinus provides insight into its virulence through horizontal gene transfer.</title>
        <authorList>
            <person name="Xiong J."/>
            <person name="Wang G."/>
            <person name="Cheng J."/>
            <person name="Tian M."/>
            <person name="Pan X."/>
            <person name="Warren A."/>
            <person name="Jiang C."/>
            <person name="Yuan D."/>
            <person name="Miao W."/>
        </authorList>
    </citation>
    <scope>NUCLEOTIDE SEQUENCE [LARGE SCALE GENOMIC DNA]</scope>
    <source>
        <strain evidence="3">36N120E</strain>
    </source>
</reference>
<accession>A0A0V0QMC0</accession>
<feature type="region of interest" description="Disordered" evidence="2">
    <location>
        <begin position="1"/>
        <end position="55"/>
    </location>
</feature>
<feature type="compositionally biased region" description="Low complexity" evidence="2">
    <location>
        <begin position="454"/>
        <end position="470"/>
    </location>
</feature>
<feature type="compositionally biased region" description="Basic and acidic residues" evidence="2">
    <location>
        <begin position="1243"/>
        <end position="1261"/>
    </location>
</feature>
<dbReference type="SUPFAM" id="SSF117281">
    <property type="entry name" value="Kelch motif"/>
    <property type="match status" value="2"/>
</dbReference>
<feature type="compositionally biased region" description="Basic and acidic residues" evidence="2">
    <location>
        <begin position="932"/>
        <end position="946"/>
    </location>
</feature>
<dbReference type="Pfam" id="PF24681">
    <property type="entry name" value="Kelch_KLHDC2_KLHL20_DRC7"/>
    <property type="match status" value="1"/>
</dbReference>
<feature type="coiled-coil region" evidence="1">
    <location>
        <begin position="338"/>
        <end position="370"/>
    </location>
</feature>
<dbReference type="InParanoid" id="A0A0V0QMC0"/>
<feature type="compositionally biased region" description="Polar residues" evidence="2">
    <location>
        <begin position="1276"/>
        <end position="1291"/>
    </location>
</feature>
<feature type="region of interest" description="Disordered" evidence="2">
    <location>
        <begin position="1213"/>
        <end position="1232"/>
    </location>
</feature>
<feature type="compositionally biased region" description="Basic and acidic residues" evidence="2">
    <location>
        <begin position="1369"/>
        <end position="1396"/>
    </location>
</feature>
<evidence type="ECO:0008006" key="5">
    <source>
        <dbReference type="Google" id="ProtNLM"/>
    </source>
</evidence>
<organism evidence="3 4">
    <name type="scientific">Pseudocohnilembus persalinus</name>
    <name type="common">Ciliate</name>
    <dbReference type="NCBI Taxonomy" id="266149"/>
    <lineage>
        <taxon>Eukaryota</taxon>
        <taxon>Sar</taxon>
        <taxon>Alveolata</taxon>
        <taxon>Ciliophora</taxon>
        <taxon>Intramacronucleata</taxon>
        <taxon>Oligohymenophorea</taxon>
        <taxon>Scuticociliatia</taxon>
        <taxon>Philasterida</taxon>
        <taxon>Pseudocohnilembidae</taxon>
        <taxon>Pseudocohnilembus</taxon>
    </lineage>
</organism>
<feature type="compositionally biased region" description="Low complexity" evidence="2">
    <location>
        <begin position="1323"/>
        <end position="1333"/>
    </location>
</feature>
<dbReference type="InterPro" id="IPR015915">
    <property type="entry name" value="Kelch-typ_b-propeller"/>
</dbReference>
<dbReference type="Proteomes" id="UP000054937">
    <property type="component" value="Unassembled WGS sequence"/>
</dbReference>
<feature type="compositionally biased region" description="Basic and acidic residues" evidence="2">
    <location>
        <begin position="30"/>
        <end position="55"/>
    </location>
</feature>
<feature type="region of interest" description="Disordered" evidence="2">
    <location>
        <begin position="929"/>
        <end position="979"/>
    </location>
</feature>
<evidence type="ECO:0000256" key="1">
    <source>
        <dbReference type="SAM" id="Coils"/>
    </source>
</evidence>
<gene>
    <name evidence="3" type="ORF">PPERSA_12669</name>
</gene>
<sequence>MSNSQNQNQTIDIQEKKSEEETNNLQEQKVQQEIDMEKANEQIEDSASKKNEDSLETKLFSKSQWVFQHKKKQQNQPCKRWGHSAVMYQKSMYIYGGYGDSKNIKSWETIYRFDCQHREWEKITPQGPKPEIRDSHAACQGDKYMYIFGGNEPAQNDEIRLFNDFWAFDFTKNTWKQLEQKGDIPNPREGHSLIYLSDKYILLIGGMNSKSDQIYNNILLYDLETSQWKEINKKQADKLSQRESNSVTLINDKLYLFGGQGQTQQDNKEVFYNDLYKIRVDQLKQGKNTQNVVIKKVEPRTSLVPSPRSSHTACSFMDRYLIIIGGEGEPPEHRKPEIERLEREKLQRKLEKAQLRQQNGENAMELLDDNDEEEEDQYLFPKSDIFLFDTELNFWIEISPGFIKGINQFIPRFTHTASVYKNQVIIFGGMQTTQEKLDDLIILELRDDSDENESSNNVSQSNNQNQKKSVSEQKQLCPACNQVYGISDWLQYKAATKQQMAIEAQNTLLEDQYSSIKADADPVKRQQLQLKYQRDDLKLKKELEALNQYQMETPQIGIQFLSQICDLIQYPFQAFGLIIDCGKLINTKVLTINLLETKKEKSKEDLAFSGRQSYGTPLQTEINESIKNNSYLYFQIYFQTKGYTPQQFSTILFKYSSIQTVDEEDLNFQDDNIIQNFGTLLKLGAFRLGDTLLLISKNEDINILCVGYVSANRNRSVDVQQMNCFMFIYNYVDKKFLSESGQQQKDIIVRNIENYMSEDQLLNSHEAGNYTYILDLKRVPCRNRSYDFEFQYDPQNSNILLKKQGLSKIPLSKRKYIENLVDYSLQSYIQHMYLDQKLVNDLNISINGTQVELKSYFKTLKKLEEGKFKNYNKIQFNQNKLFVEGILQQAKENFLMKDLLNDSGSYVLYEQKDYIQLQAQFQEKQKQNQQSIKKEKIDEEQRDKQQNGDVLQNENKEKQGQSQQNSSSNQVENNNEEVIEVEEEEEIEIEIQNNNNDKTLDTKQEDNQIDKLIQQQQGVLVYYENRLIGRLETENLGVFFLQKIMRKQMKPENLQNPFYTPLRYSGYIKLQKFLEPNIFYNRIEKVFFQEQLQTNFRKFMRQTKILDRNQIADQIAERAFKQKLEQNKLKLNQNEQLKASQLQELENTIEFQKTQILQLKKELESIKCNQKQAKSVQEILNSEEKVDNNSNQEENTSNQNLQKNEEIYLQQQDQDKSSFKEQNYQQIQEKEKENLQEINNKAESHIKEEKNILSDKSKKNSNEQYVSDQIEHESQNKICKQNSQSESVQKSPLNLTSQIAYNDQKVYGNDLKDEKEGELQQIVQVQSQSQEQQDQNEELNKKRKLSEIEGKNDIQNNQNDHLELDDENMEKQKDAQKEETQTQDGIEKIEKKLKIN</sequence>
<feature type="region of interest" description="Disordered" evidence="2">
    <location>
        <begin position="451"/>
        <end position="470"/>
    </location>
</feature>
<keyword evidence="1" id="KW-0175">Coiled coil</keyword>
<evidence type="ECO:0000256" key="2">
    <source>
        <dbReference type="SAM" id="MobiDB-lite"/>
    </source>
</evidence>